<dbReference type="EMBL" id="MT684598">
    <property type="protein sequence ID" value="QNN99268.1"/>
    <property type="molecule type" value="Genomic_DNA"/>
</dbReference>
<evidence type="ECO:0000313" key="2">
    <source>
        <dbReference type="Proteomes" id="UP000516151"/>
    </source>
</evidence>
<gene>
    <name evidence="1" type="primary">196</name>
    <name evidence="1" type="ORF">SEA_FAUST_196</name>
</gene>
<name>A0A7G9UZ13_9CAUD</name>
<protein>
    <submittedName>
        <fullName evidence="1">Uncharacterized protein</fullName>
    </submittedName>
</protein>
<dbReference type="KEGG" id="vg:77927491"/>
<accession>A0A7G9UZ13</accession>
<sequence length="74" mass="8785">MNTEQWENEGGYIQLTHSYFDGMGFEETHEGSMQDCTLKKCVRERRFWRTRPEIDPWDGGPDPWMEGSLNARRS</sequence>
<reference evidence="1 2" key="1">
    <citation type="submission" date="2020-06" db="EMBL/GenBank/DDBJ databases">
        <authorList>
            <person name="Arora M.N."/>
            <person name="Dalling M.T."/>
            <person name="Dawson S.P.M."/>
            <person name="Elia S.N."/>
            <person name="Burke B."/>
            <person name="Shaffer C.D."/>
            <person name="Weston-Hafer K.A."/>
            <person name="Garlena R.A."/>
            <person name="Russell D.A."/>
            <person name="Pope W.H."/>
            <person name="Jacobs-Sera D."/>
            <person name="Hatfull G.F."/>
        </authorList>
    </citation>
    <scope>NUCLEOTIDE SEQUENCE [LARGE SCALE GENOMIC DNA]</scope>
</reference>
<dbReference type="GeneID" id="77927491"/>
<dbReference type="RefSeq" id="YP_010651775.1">
    <property type="nucleotide sequence ID" value="NC_070783.1"/>
</dbReference>
<evidence type="ECO:0000313" key="1">
    <source>
        <dbReference type="EMBL" id="QNN99268.1"/>
    </source>
</evidence>
<dbReference type="Proteomes" id="UP000516151">
    <property type="component" value="Segment"/>
</dbReference>
<proteinExistence type="predicted"/>
<organism evidence="1 2">
    <name type="scientific">Streptomyces phage Faust</name>
    <dbReference type="NCBI Taxonomy" id="2767565"/>
    <lineage>
        <taxon>Viruses</taxon>
        <taxon>Duplodnaviria</taxon>
        <taxon>Heunggongvirae</taxon>
        <taxon>Uroviricota</taxon>
        <taxon>Caudoviricetes</taxon>
        <taxon>Stanwilliamsviridae</taxon>
        <taxon>Loccivirinae</taxon>
        <taxon>Faustvirus</taxon>
        <taxon>Faustvirus faust</taxon>
    </lineage>
</organism>
<keyword evidence="2" id="KW-1185">Reference proteome</keyword>